<evidence type="ECO:0000313" key="3">
    <source>
        <dbReference type="Proteomes" id="UP000585437"/>
    </source>
</evidence>
<keyword evidence="1" id="KW-0472">Membrane</keyword>
<keyword evidence="1" id="KW-0812">Transmembrane</keyword>
<gene>
    <name evidence="2" type="ORF">F4695_003685</name>
</gene>
<keyword evidence="1" id="KW-1133">Transmembrane helix</keyword>
<evidence type="ECO:0000313" key="2">
    <source>
        <dbReference type="EMBL" id="MBB6510299.1"/>
    </source>
</evidence>
<organism evidence="2 3">
    <name type="scientific">Rhizobium soli</name>
    <dbReference type="NCBI Taxonomy" id="424798"/>
    <lineage>
        <taxon>Bacteria</taxon>
        <taxon>Pseudomonadati</taxon>
        <taxon>Pseudomonadota</taxon>
        <taxon>Alphaproteobacteria</taxon>
        <taxon>Hyphomicrobiales</taxon>
        <taxon>Rhizobiaceae</taxon>
        <taxon>Rhizobium/Agrobacterium group</taxon>
        <taxon>Rhizobium</taxon>
    </lineage>
</organism>
<keyword evidence="3" id="KW-1185">Reference proteome</keyword>
<reference evidence="2 3" key="1">
    <citation type="submission" date="2020-08" db="EMBL/GenBank/DDBJ databases">
        <title>The Agave Microbiome: Exploring the role of microbial communities in plant adaptations to desert environments.</title>
        <authorList>
            <person name="Partida-Martinez L.P."/>
        </authorList>
    </citation>
    <scope>NUCLEOTIDE SEQUENCE [LARGE SCALE GENOMIC DNA]</scope>
    <source>
        <strain evidence="2 3">AS3.12</strain>
    </source>
</reference>
<feature type="transmembrane region" description="Helical" evidence="1">
    <location>
        <begin position="20"/>
        <end position="41"/>
    </location>
</feature>
<name>A0A7X0JMG1_9HYPH</name>
<dbReference type="Proteomes" id="UP000585437">
    <property type="component" value="Unassembled WGS sequence"/>
</dbReference>
<protein>
    <submittedName>
        <fullName evidence="2">Uncharacterized protein</fullName>
    </submittedName>
</protein>
<sequence>MTSSKARAEVVPNAQPTLVVKLIFCFPAVTMVLVISSRRLVFPLLDLVRMHVKLLGQFHQRLLATDRSERHLCLESRAMVPARSSRIDMSCSRHLGRGQADIPLFPAMQTARAISG</sequence>
<dbReference type="EMBL" id="JACHBU010000007">
    <property type="protein sequence ID" value="MBB6510299.1"/>
    <property type="molecule type" value="Genomic_DNA"/>
</dbReference>
<comment type="caution">
    <text evidence="2">The sequence shown here is derived from an EMBL/GenBank/DDBJ whole genome shotgun (WGS) entry which is preliminary data.</text>
</comment>
<proteinExistence type="predicted"/>
<evidence type="ECO:0000256" key="1">
    <source>
        <dbReference type="SAM" id="Phobius"/>
    </source>
</evidence>
<accession>A0A7X0JMG1</accession>
<dbReference type="AlphaFoldDB" id="A0A7X0JMG1"/>